<evidence type="ECO:0000313" key="2">
    <source>
        <dbReference type="Proteomes" id="UP001164250"/>
    </source>
</evidence>
<accession>A0ACC1CCS4</accession>
<sequence>MMLMGMQKQDSKKTLSNYHLDQQAGRYDLANMIILHEYPLSMVDDMGFKKFYNTISPSFNVVSKRIIKRDIMKMYEVQKEKSMKMLSKN</sequence>
<gene>
    <name evidence="1" type="ORF">Patl1_03077</name>
</gene>
<dbReference type="Proteomes" id="UP001164250">
    <property type="component" value="Chromosome 1"/>
</dbReference>
<name>A0ACC1CCS4_9ROSI</name>
<reference evidence="2" key="1">
    <citation type="journal article" date="2023" name="G3 (Bethesda)">
        <title>Genome assembly and association tests identify interacting loci associated with vigor, precocity, and sex in interspecific pistachio rootstocks.</title>
        <authorList>
            <person name="Palmer W."/>
            <person name="Jacygrad E."/>
            <person name="Sagayaradj S."/>
            <person name="Cavanaugh K."/>
            <person name="Han R."/>
            <person name="Bertier L."/>
            <person name="Beede B."/>
            <person name="Kafkas S."/>
            <person name="Golino D."/>
            <person name="Preece J."/>
            <person name="Michelmore R."/>
        </authorList>
    </citation>
    <scope>NUCLEOTIDE SEQUENCE [LARGE SCALE GENOMIC DNA]</scope>
</reference>
<comment type="caution">
    <text evidence="1">The sequence shown here is derived from an EMBL/GenBank/DDBJ whole genome shotgun (WGS) entry which is preliminary data.</text>
</comment>
<evidence type="ECO:0000313" key="1">
    <source>
        <dbReference type="EMBL" id="KAJ0113458.1"/>
    </source>
</evidence>
<protein>
    <submittedName>
        <fullName evidence="1">Uncharacterized protein</fullName>
    </submittedName>
</protein>
<organism evidence="1 2">
    <name type="scientific">Pistacia atlantica</name>
    <dbReference type="NCBI Taxonomy" id="434234"/>
    <lineage>
        <taxon>Eukaryota</taxon>
        <taxon>Viridiplantae</taxon>
        <taxon>Streptophyta</taxon>
        <taxon>Embryophyta</taxon>
        <taxon>Tracheophyta</taxon>
        <taxon>Spermatophyta</taxon>
        <taxon>Magnoliopsida</taxon>
        <taxon>eudicotyledons</taxon>
        <taxon>Gunneridae</taxon>
        <taxon>Pentapetalae</taxon>
        <taxon>rosids</taxon>
        <taxon>malvids</taxon>
        <taxon>Sapindales</taxon>
        <taxon>Anacardiaceae</taxon>
        <taxon>Pistacia</taxon>
    </lineage>
</organism>
<dbReference type="EMBL" id="CM047897">
    <property type="protein sequence ID" value="KAJ0113458.1"/>
    <property type="molecule type" value="Genomic_DNA"/>
</dbReference>
<proteinExistence type="predicted"/>
<keyword evidence="2" id="KW-1185">Reference proteome</keyword>